<dbReference type="Proteomes" id="UP001551210">
    <property type="component" value="Unassembled WGS sequence"/>
</dbReference>
<evidence type="ECO:0000313" key="1">
    <source>
        <dbReference type="EMBL" id="MEU7295761.1"/>
    </source>
</evidence>
<proteinExistence type="predicted"/>
<sequence>MPGSRALAPHPDDVPYRRICAATPPGPTVAATAFLEGLRETAEALRGSRGFPRRGRAG</sequence>
<gene>
    <name evidence="1" type="ORF">AB0A76_21520</name>
</gene>
<comment type="caution">
    <text evidence="1">The sequence shown here is derived from an EMBL/GenBank/DDBJ whole genome shotgun (WGS) entry which is preliminary data.</text>
</comment>
<dbReference type="RefSeq" id="WP_321184713.1">
    <property type="nucleotide sequence ID" value="NZ_JBEZAM010000031.1"/>
</dbReference>
<evidence type="ECO:0000313" key="2">
    <source>
        <dbReference type="Proteomes" id="UP001551210"/>
    </source>
</evidence>
<dbReference type="EMBL" id="JBEZAM010000031">
    <property type="protein sequence ID" value="MEU7295761.1"/>
    <property type="molecule type" value="Genomic_DNA"/>
</dbReference>
<organism evidence="1 2">
    <name type="scientific">Streptomyces exfoliatus</name>
    <name type="common">Streptomyces hydrogenans</name>
    <dbReference type="NCBI Taxonomy" id="1905"/>
    <lineage>
        <taxon>Bacteria</taxon>
        <taxon>Bacillati</taxon>
        <taxon>Actinomycetota</taxon>
        <taxon>Actinomycetes</taxon>
        <taxon>Kitasatosporales</taxon>
        <taxon>Streptomycetaceae</taxon>
        <taxon>Streptomyces</taxon>
    </lineage>
</organism>
<keyword evidence="2" id="KW-1185">Reference proteome</keyword>
<evidence type="ECO:0008006" key="3">
    <source>
        <dbReference type="Google" id="ProtNLM"/>
    </source>
</evidence>
<protein>
    <recommendedName>
        <fullName evidence="3">LysR family transcriptional regulator</fullName>
    </recommendedName>
</protein>
<accession>A0ABV3D1J3</accession>
<reference evidence="1 2" key="1">
    <citation type="submission" date="2024-06" db="EMBL/GenBank/DDBJ databases">
        <title>The Natural Products Discovery Center: Release of the First 8490 Sequenced Strains for Exploring Actinobacteria Biosynthetic Diversity.</title>
        <authorList>
            <person name="Kalkreuter E."/>
            <person name="Kautsar S.A."/>
            <person name="Yang D."/>
            <person name="Bader C.D."/>
            <person name="Teijaro C.N."/>
            <person name="Fluegel L."/>
            <person name="Davis C.M."/>
            <person name="Simpson J.R."/>
            <person name="Lauterbach L."/>
            <person name="Steele A.D."/>
            <person name="Gui C."/>
            <person name="Meng S."/>
            <person name="Li G."/>
            <person name="Viehrig K."/>
            <person name="Ye F."/>
            <person name="Su P."/>
            <person name="Kiefer A.F."/>
            <person name="Nichols A."/>
            <person name="Cepeda A.J."/>
            <person name="Yan W."/>
            <person name="Fan B."/>
            <person name="Jiang Y."/>
            <person name="Adhikari A."/>
            <person name="Zheng C.-J."/>
            <person name="Schuster L."/>
            <person name="Cowan T.M."/>
            <person name="Smanski M.J."/>
            <person name="Chevrette M.G."/>
            <person name="De Carvalho L.P.S."/>
            <person name="Shen B."/>
        </authorList>
    </citation>
    <scope>NUCLEOTIDE SEQUENCE [LARGE SCALE GENOMIC DNA]</scope>
    <source>
        <strain evidence="1 2">NPDC045705</strain>
    </source>
</reference>
<name>A0ABV3D1J3_STREX</name>